<dbReference type="EMBL" id="JABANP010000257">
    <property type="protein sequence ID" value="KAF4685580.1"/>
    <property type="molecule type" value="Genomic_DNA"/>
</dbReference>
<evidence type="ECO:0000313" key="3">
    <source>
        <dbReference type="Proteomes" id="UP000541610"/>
    </source>
</evidence>
<evidence type="ECO:0000313" key="2">
    <source>
        <dbReference type="EMBL" id="KAF4685580.1"/>
    </source>
</evidence>
<proteinExistence type="predicted"/>
<reference evidence="2 3" key="1">
    <citation type="submission" date="2020-04" db="EMBL/GenBank/DDBJ databases">
        <title>Perkinsus olseni comparative genomics.</title>
        <authorList>
            <person name="Bogema D.R."/>
        </authorList>
    </citation>
    <scope>NUCLEOTIDE SEQUENCE [LARGE SCALE GENOMIC DNA]</scope>
    <source>
        <strain evidence="2">00978-12</strain>
    </source>
</reference>
<organism evidence="2 3">
    <name type="scientific">Perkinsus olseni</name>
    <name type="common">Perkinsus atlanticus</name>
    <dbReference type="NCBI Taxonomy" id="32597"/>
    <lineage>
        <taxon>Eukaryota</taxon>
        <taxon>Sar</taxon>
        <taxon>Alveolata</taxon>
        <taxon>Perkinsozoa</taxon>
        <taxon>Perkinsea</taxon>
        <taxon>Perkinsida</taxon>
        <taxon>Perkinsidae</taxon>
        <taxon>Perkinsus</taxon>
    </lineage>
</organism>
<comment type="caution">
    <text evidence="2">The sequence shown here is derived from an EMBL/GenBank/DDBJ whole genome shotgun (WGS) entry which is preliminary data.</text>
</comment>
<sequence>MPQPEAPRRPSGNLQGRSDLAGPIDSFAPPDSTSQGPSKSAYWSRFLQSSLGVVILGSEYPSELRSLRVVILGSNYPSELRKAGSLGVVVLGSEYPAELRRAGSLGVVVLGSEYPAELRSLGVVVLGSEYPSELRICALRLHLSLLCCSDHDFLHICVHFDSPFSFSVAVIDENRRLSECRDCYHHYGYYPH</sequence>
<gene>
    <name evidence="2" type="ORF">FOZ60_006356</name>
</gene>
<dbReference type="Proteomes" id="UP000541610">
    <property type="component" value="Unassembled WGS sequence"/>
</dbReference>
<dbReference type="AlphaFoldDB" id="A0A7J6NPS0"/>
<protein>
    <submittedName>
        <fullName evidence="2">Uncharacterized protein</fullName>
    </submittedName>
</protein>
<name>A0A7J6NPS0_PEROL</name>
<accession>A0A7J6NPS0</accession>
<feature type="region of interest" description="Disordered" evidence="1">
    <location>
        <begin position="1"/>
        <end position="36"/>
    </location>
</feature>
<evidence type="ECO:0000256" key="1">
    <source>
        <dbReference type="SAM" id="MobiDB-lite"/>
    </source>
</evidence>